<gene>
    <name evidence="3" type="ORF">PPERSA_02231</name>
</gene>
<dbReference type="Proteomes" id="UP000054937">
    <property type="component" value="Unassembled WGS sequence"/>
</dbReference>
<feature type="region of interest" description="Disordered" evidence="2">
    <location>
        <begin position="1"/>
        <end position="80"/>
    </location>
</feature>
<protein>
    <submittedName>
        <fullName evidence="3">Uncharacterized protein</fullName>
    </submittedName>
</protein>
<feature type="region of interest" description="Disordered" evidence="2">
    <location>
        <begin position="196"/>
        <end position="238"/>
    </location>
</feature>
<dbReference type="EMBL" id="LDAU01000152">
    <property type="protein sequence ID" value="KRX02741.1"/>
    <property type="molecule type" value="Genomic_DNA"/>
</dbReference>
<evidence type="ECO:0000313" key="4">
    <source>
        <dbReference type="Proteomes" id="UP000054937"/>
    </source>
</evidence>
<keyword evidence="1" id="KW-0175">Coiled coil</keyword>
<evidence type="ECO:0000256" key="2">
    <source>
        <dbReference type="SAM" id="MobiDB-lite"/>
    </source>
</evidence>
<keyword evidence="4" id="KW-1185">Reference proteome</keyword>
<reference evidence="3 4" key="1">
    <citation type="journal article" date="2015" name="Sci. Rep.">
        <title>Genome of the facultative scuticociliatosis pathogen Pseudocohnilembus persalinus provides insight into its virulence through horizontal gene transfer.</title>
        <authorList>
            <person name="Xiong J."/>
            <person name="Wang G."/>
            <person name="Cheng J."/>
            <person name="Tian M."/>
            <person name="Pan X."/>
            <person name="Warren A."/>
            <person name="Jiang C."/>
            <person name="Yuan D."/>
            <person name="Miao W."/>
        </authorList>
    </citation>
    <scope>NUCLEOTIDE SEQUENCE [LARGE SCALE GENOMIC DNA]</scope>
    <source>
        <strain evidence="3">36N120E</strain>
    </source>
</reference>
<dbReference type="InParanoid" id="A0A0V0QLA9"/>
<organism evidence="3 4">
    <name type="scientific">Pseudocohnilembus persalinus</name>
    <name type="common">Ciliate</name>
    <dbReference type="NCBI Taxonomy" id="266149"/>
    <lineage>
        <taxon>Eukaryota</taxon>
        <taxon>Sar</taxon>
        <taxon>Alveolata</taxon>
        <taxon>Ciliophora</taxon>
        <taxon>Intramacronucleata</taxon>
        <taxon>Oligohymenophorea</taxon>
        <taxon>Scuticociliatia</taxon>
        <taxon>Philasterida</taxon>
        <taxon>Pseudocohnilembidae</taxon>
        <taxon>Pseudocohnilembus</taxon>
    </lineage>
</organism>
<dbReference type="OMA" id="MENENIH"/>
<feature type="compositionally biased region" description="Basic and acidic residues" evidence="2">
    <location>
        <begin position="110"/>
        <end position="121"/>
    </location>
</feature>
<accession>A0A0V0QLA9</accession>
<feature type="compositionally biased region" description="Low complexity" evidence="2">
    <location>
        <begin position="10"/>
        <end position="23"/>
    </location>
</feature>
<evidence type="ECO:0000313" key="3">
    <source>
        <dbReference type="EMBL" id="KRX02741.1"/>
    </source>
</evidence>
<feature type="compositionally biased region" description="Polar residues" evidence="2">
    <location>
        <begin position="37"/>
        <end position="80"/>
    </location>
</feature>
<feature type="coiled-coil region" evidence="1">
    <location>
        <begin position="300"/>
        <end position="332"/>
    </location>
</feature>
<sequence>MVRKHTQYPSENKNSKQNSQNSNKSKDKSIQDKNLDYNLTKQEEVQNQTQLEKPALNQESSENYHKNSQFSIENQNNTLTKQQIEQNKQDDDKDNTNQNIEYQNIQHQSQQREEENDKIQEESSQNQISNKKNEQIVNTQNSNNQQSFQTKNENDQIQISQNQTQKSQEIIQEQNKLSQNLLQKISPTLQKIQTQTQVSQNFSQKNQQQNKSKIPSQYNSIPDQNQNFSNEQQSNQAQNSNNNIQIFENQLQTKSDSMNSSLNSDKTYNFMPDLTQQNQKSSQQQLNDQQIDENKEVQLQKSQQNQLQQEQYEQQELQEQQQQIQYQQEQEQIDFEKIKQNLIQEERKKLNLQTYSQEYFSQQSLVPLFRQQALNSQQNVKNKNINININKDKNDIDNKNINKLQTEQQNQIEEEEIIQEKKPIKSQKQNKYAFKNSNLSAKKAQFIGIKQGLQGTKTFLMQKIQQNKDKPENQTQIKEIPYFNLNQVQDEQAKNFELDFSRQLFSDLYHEMLEKQQSEKNIQSRTGPDETINFLVQQLDKKKASIFEKSGNNYLNKLKQNQFFQTPEKRDKKSKERLKNQYFNPLYINRQNKNEPDNLLDQDDDNYQNQIRNSLESSLISEFSPQKQQMQNYQKLIQQYSTDKKQKQLELEKQLYLIAEKEKLELKLRQELQTQQIFQQIKTDDNQNSDSECLITYVKQAKNVQQQKSRKKQIIQMNQITPENSDEENLENFKQNVGKFTYQVRSGLENKQFGNFNKDAPDYISKHKINHKLLQNLLSNNSKINNILKIQYYFYKVEWKRRPSGLKPEGNYYSYLELKQSCPRLLLEYLEKMSQLLR</sequence>
<feature type="compositionally biased region" description="Polar residues" evidence="2">
    <location>
        <begin position="214"/>
        <end position="223"/>
    </location>
</feature>
<evidence type="ECO:0000256" key="1">
    <source>
        <dbReference type="SAM" id="Coils"/>
    </source>
</evidence>
<dbReference type="AlphaFoldDB" id="A0A0V0QLA9"/>
<comment type="caution">
    <text evidence="3">The sequence shown here is derived from an EMBL/GenBank/DDBJ whole genome shotgun (WGS) entry which is preliminary data.</text>
</comment>
<feature type="region of interest" description="Disordered" evidence="2">
    <location>
        <begin position="104"/>
        <end position="133"/>
    </location>
</feature>
<feature type="compositionally biased region" description="Low complexity" evidence="2">
    <location>
        <begin position="224"/>
        <end position="238"/>
    </location>
</feature>
<feature type="compositionally biased region" description="Low complexity" evidence="2">
    <location>
        <begin position="197"/>
        <end position="213"/>
    </location>
</feature>
<dbReference type="OrthoDB" id="10690471at2759"/>
<feature type="compositionally biased region" description="Basic and acidic residues" evidence="2">
    <location>
        <begin position="24"/>
        <end position="35"/>
    </location>
</feature>
<proteinExistence type="predicted"/>
<name>A0A0V0QLA9_PSEPJ</name>